<feature type="region of interest" description="Disordered" evidence="1">
    <location>
        <begin position="64"/>
        <end position="93"/>
    </location>
</feature>
<accession>A0A0X3Q2F5</accession>
<sequence>MIFVISSVASATRRRQTTNDHSARLPQYCILLVCTHQDKSASNILCADHCDVLLATGQALKQPRNKLVADQRTRPRPRAVASRQGVKHSSQRLEREHVRVGLEDDWPVQISMTGQ</sequence>
<proteinExistence type="predicted"/>
<protein>
    <submittedName>
        <fullName evidence="2">Uncharacterized protein</fullName>
    </submittedName>
</protein>
<reference evidence="2" key="1">
    <citation type="submission" date="2016-01" db="EMBL/GenBank/DDBJ databases">
        <title>Reference transcriptome for the parasite Schistocephalus solidus: insights into the molecular evolution of parasitism.</title>
        <authorList>
            <person name="Hebert F.O."/>
            <person name="Grambauer S."/>
            <person name="Barber I."/>
            <person name="Landry C.R."/>
            <person name="Aubin-Horth N."/>
        </authorList>
    </citation>
    <scope>NUCLEOTIDE SEQUENCE</scope>
</reference>
<dbReference type="EMBL" id="GEEE01005247">
    <property type="protein sequence ID" value="JAP57978.1"/>
    <property type="molecule type" value="Transcribed_RNA"/>
</dbReference>
<dbReference type="AlphaFoldDB" id="A0A0X3Q2F5"/>
<evidence type="ECO:0000256" key="1">
    <source>
        <dbReference type="SAM" id="MobiDB-lite"/>
    </source>
</evidence>
<evidence type="ECO:0000313" key="2">
    <source>
        <dbReference type="EMBL" id="JAP57978.1"/>
    </source>
</evidence>
<gene>
    <name evidence="2" type="ORF">TR125982</name>
</gene>
<organism evidence="2">
    <name type="scientific">Schistocephalus solidus</name>
    <name type="common">Tapeworm</name>
    <dbReference type="NCBI Taxonomy" id="70667"/>
    <lineage>
        <taxon>Eukaryota</taxon>
        <taxon>Metazoa</taxon>
        <taxon>Spiralia</taxon>
        <taxon>Lophotrochozoa</taxon>
        <taxon>Platyhelminthes</taxon>
        <taxon>Cestoda</taxon>
        <taxon>Eucestoda</taxon>
        <taxon>Diphyllobothriidea</taxon>
        <taxon>Diphyllobothriidae</taxon>
        <taxon>Schistocephalus</taxon>
    </lineage>
</organism>
<name>A0A0X3Q2F5_SCHSO</name>